<evidence type="ECO:0000256" key="9">
    <source>
        <dbReference type="ARBA" id="ARBA00023288"/>
    </source>
</evidence>
<reference evidence="12" key="1">
    <citation type="submission" date="2020-02" db="EMBL/GenBank/DDBJ databases">
        <authorList>
            <person name="Scholz U."/>
            <person name="Mascher M."/>
            <person name="Fiebig A."/>
        </authorList>
    </citation>
    <scope>NUCLEOTIDE SEQUENCE</scope>
</reference>
<dbReference type="PANTHER" id="PTHR34114:SF11">
    <property type="entry name" value="ARABINOGALACTAN PROTEIN 13-RELATED"/>
    <property type="match status" value="1"/>
</dbReference>
<evidence type="ECO:0000256" key="2">
    <source>
        <dbReference type="ARBA" id="ARBA00005835"/>
    </source>
</evidence>
<dbReference type="InterPro" id="IPR039281">
    <property type="entry name" value="AGP3/12/13/14/21"/>
</dbReference>
<dbReference type="EMBL" id="LR746264">
    <property type="protein sequence ID" value="CAA7387984.1"/>
    <property type="molecule type" value="Genomic_DNA"/>
</dbReference>
<dbReference type="GO" id="GO:0012505">
    <property type="term" value="C:endomembrane system"/>
    <property type="evidence" value="ECO:0007669"/>
    <property type="project" value="UniProtKB-SubCell"/>
</dbReference>
<gene>
    <name evidence="12" type="ORF">SI8410_01000313</name>
</gene>
<evidence type="ECO:0000256" key="3">
    <source>
        <dbReference type="ARBA" id="ARBA00022622"/>
    </source>
</evidence>
<dbReference type="PROSITE" id="PS51257">
    <property type="entry name" value="PROKAR_LIPOPROTEIN"/>
    <property type="match status" value="1"/>
</dbReference>
<comment type="subcellular location">
    <subcellularLocation>
        <location evidence="10">Endomembrane system</location>
        <topology evidence="10">Lipid-anchor</topology>
    </subcellularLocation>
    <subcellularLocation>
        <location evidence="1">Membrane</location>
        <topology evidence="1">Lipid-anchor</topology>
        <topology evidence="1">GPI-anchor</topology>
    </subcellularLocation>
</comment>
<evidence type="ECO:0000256" key="6">
    <source>
        <dbReference type="ARBA" id="ARBA00023136"/>
    </source>
</evidence>
<evidence type="ECO:0000313" key="13">
    <source>
        <dbReference type="Proteomes" id="UP000663760"/>
    </source>
</evidence>
<evidence type="ECO:0000256" key="1">
    <source>
        <dbReference type="ARBA" id="ARBA00004589"/>
    </source>
</evidence>
<keyword evidence="8" id="KW-0379">Hydroxylation</keyword>
<evidence type="ECO:0000256" key="10">
    <source>
        <dbReference type="ARBA" id="ARBA00037868"/>
    </source>
</evidence>
<keyword evidence="6 11" id="KW-0472">Membrane</keyword>
<dbReference type="Proteomes" id="UP000663760">
    <property type="component" value="Chromosome 1"/>
</dbReference>
<evidence type="ECO:0000256" key="4">
    <source>
        <dbReference type="ARBA" id="ARBA00022729"/>
    </source>
</evidence>
<dbReference type="PANTHER" id="PTHR34114">
    <property type="entry name" value="ARABINOGALACTAN PEPTIDE 1"/>
    <property type="match status" value="1"/>
</dbReference>
<evidence type="ECO:0000256" key="8">
    <source>
        <dbReference type="ARBA" id="ARBA00023278"/>
    </source>
</evidence>
<keyword evidence="13" id="KW-1185">Reference proteome</keyword>
<evidence type="ECO:0000256" key="5">
    <source>
        <dbReference type="ARBA" id="ARBA00022974"/>
    </source>
</evidence>
<evidence type="ECO:0000256" key="11">
    <source>
        <dbReference type="SAM" id="Phobius"/>
    </source>
</evidence>
<accession>A0A7I8JYD2</accession>
<keyword evidence="7" id="KW-0325">Glycoprotein</keyword>
<keyword evidence="4" id="KW-0732">Signal</keyword>
<dbReference type="AlphaFoldDB" id="A0A7I8JYD2"/>
<keyword evidence="11" id="KW-0812">Transmembrane</keyword>
<protein>
    <submittedName>
        <fullName evidence="12">Uncharacterized protein</fullName>
    </submittedName>
</protein>
<feature type="transmembrane region" description="Helical" evidence="11">
    <location>
        <begin position="39"/>
        <end position="62"/>
    </location>
</feature>
<keyword evidence="3" id="KW-0336">GPI-anchor</keyword>
<evidence type="ECO:0000313" key="12">
    <source>
        <dbReference type="EMBL" id="CAA7387984.1"/>
    </source>
</evidence>
<keyword evidence="9" id="KW-0449">Lipoprotein</keyword>
<proteinExistence type="inferred from homology"/>
<name>A0A7I8JYD2_SPIIN</name>
<evidence type="ECO:0000256" key="7">
    <source>
        <dbReference type="ARBA" id="ARBA00023180"/>
    </source>
</evidence>
<comment type="similarity">
    <text evidence="2">Belongs to the AG-peptide AGP family.</text>
</comment>
<sequence>MESGLKSRVLAVVAMAAVVGCSLVGSVAGADAPAPSPVSGAVSVAAPAAVASLSVLAFGFLFC</sequence>
<dbReference type="GO" id="GO:0098552">
    <property type="term" value="C:side of membrane"/>
    <property type="evidence" value="ECO:0007669"/>
    <property type="project" value="UniProtKB-KW"/>
</dbReference>
<organism evidence="12 13">
    <name type="scientific">Spirodela intermedia</name>
    <name type="common">Intermediate duckweed</name>
    <dbReference type="NCBI Taxonomy" id="51605"/>
    <lineage>
        <taxon>Eukaryota</taxon>
        <taxon>Viridiplantae</taxon>
        <taxon>Streptophyta</taxon>
        <taxon>Embryophyta</taxon>
        <taxon>Tracheophyta</taxon>
        <taxon>Spermatophyta</taxon>
        <taxon>Magnoliopsida</taxon>
        <taxon>Liliopsida</taxon>
        <taxon>Araceae</taxon>
        <taxon>Lemnoideae</taxon>
        <taxon>Spirodela</taxon>
    </lineage>
</organism>
<keyword evidence="11" id="KW-1133">Transmembrane helix</keyword>
<keyword evidence="5" id="KW-0654">Proteoglycan</keyword>